<keyword evidence="4" id="KW-0964">Secreted</keyword>
<accession>A0A222E7I5</accession>
<sequence length="721" mass="77552">MCFLCQSLNPRTDDYEFHGLTGPTAAATVGDRSSAPASSKPVYSLDQVATQLTHGYWQSGGGDWRAFDVQAGDTLTVNLDGLDPVGQAAAVAALAAWTAVSGLQFMTTSGDADITFQDIDGGAYSYSAVYTGWNEIAYSVVNVHASWQGNADYYYQTFIHEIGHALGLGHGGNYNGSADFDSQAHYANDSWQMSIMSYFAQWENPNVDASGMYLNSPQMADILAIQNLYGTPDNVHVGNSVYGDNSNLDATGMDLERGRAVTIFDSSGIDLIDLGSRAYNQYLSLIDATWSNLDGYVGNFGIARGAVIENAITGAGNDHVTGNTAANDIQTGDGADTVQAGAGDDTIDGGAGEDTVIFTGASEGYDLIWDGALRITDTDLTDGDDGTDVLTDVETLSFTDGAFGTIQSDGAITKVRLYKTGSSLTEETLEVDVANSHDWQSIARSFTDTGQWASQTNTYDNGRVLQISFADGLRAQSTMTDTANVYSWASYTDIYDETGARIINSYTWDSGKMVDVYYDSEGARIGSLVIDGGDQFVWHSIARSYDSTGTLTEQNNLFDDGSEQVISYTDGVRSGISMTDGADKAIWSSYTDTYDTATGAKVSRLMIYDDGREIETGYDNGQMVSQTITDGADDFVWHSTTRNYDSEGMLDSQVDTYDDGRVMEIEFENGLRSSSIQTDVADAYAWASATETYDDSGTLIERVTHWDDGSESAVTYGDSIA</sequence>
<dbReference type="GO" id="GO:0005615">
    <property type="term" value="C:extracellular space"/>
    <property type="evidence" value="ECO:0007669"/>
    <property type="project" value="InterPro"/>
</dbReference>
<dbReference type="AlphaFoldDB" id="A0A222E7I5"/>
<dbReference type="Pfam" id="PF08548">
    <property type="entry name" value="Peptidase_M10_C"/>
    <property type="match status" value="1"/>
</dbReference>
<dbReference type="InterPro" id="IPR024079">
    <property type="entry name" value="MetalloPept_cat_dom_sf"/>
</dbReference>
<evidence type="ECO:0000256" key="2">
    <source>
        <dbReference type="ARBA" id="ARBA00004613"/>
    </source>
</evidence>
<dbReference type="Gene3D" id="3.40.390.10">
    <property type="entry name" value="Collagenase (Catalytic Domain)"/>
    <property type="match status" value="1"/>
</dbReference>
<dbReference type="EC" id="3.4.24.40" evidence="7"/>
<dbReference type="Pfam" id="PF00353">
    <property type="entry name" value="HemolysinCabind"/>
    <property type="match status" value="1"/>
</dbReference>
<dbReference type="InterPro" id="IPR011049">
    <property type="entry name" value="Serralysin-like_metalloprot_C"/>
</dbReference>
<dbReference type="Proteomes" id="UP000203589">
    <property type="component" value="Chromosome"/>
</dbReference>
<protein>
    <submittedName>
        <fullName evidence="7">Serralysin C</fullName>
        <ecNumber evidence="7">3.4.24.40</ecNumber>
    </submittedName>
</protein>
<dbReference type="InterPro" id="IPR013858">
    <property type="entry name" value="Peptidase_M10B_C"/>
</dbReference>
<dbReference type="GO" id="GO:0008237">
    <property type="term" value="F:metallopeptidase activity"/>
    <property type="evidence" value="ECO:0007669"/>
    <property type="project" value="InterPro"/>
</dbReference>
<evidence type="ECO:0000256" key="4">
    <source>
        <dbReference type="ARBA" id="ARBA00022525"/>
    </source>
</evidence>
<dbReference type="SMART" id="SM00235">
    <property type="entry name" value="ZnMc"/>
    <property type="match status" value="1"/>
</dbReference>
<dbReference type="GO" id="GO:0008270">
    <property type="term" value="F:zinc ion binding"/>
    <property type="evidence" value="ECO:0007669"/>
    <property type="project" value="InterPro"/>
</dbReference>
<comment type="subcellular location">
    <subcellularLocation>
        <location evidence="2">Secreted</location>
    </subcellularLocation>
</comment>
<comment type="similarity">
    <text evidence="3">Belongs to the peptidase M10B family.</text>
</comment>
<evidence type="ECO:0000259" key="6">
    <source>
        <dbReference type="SMART" id="SM00235"/>
    </source>
</evidence>
<proteinExistence type="inferred from homology"/>
<dbReference type="EMBL" id="CP022540">
    <property type="protein sequence ID" value="ASP22169.1"/>
    <property type="molecule type" value="Genomic_DNA"/>
</dbReference>
<dbReference type="OrthoDB" id="733404at2"/>
<feature type="domain" description="Peptidase metallopeptidase" evidence="6">
    <location>
        <begin position="60"/>
        <end position="201"/>
    </location>
</feature>
<gene>
    <name evidence="7" type="primary">prtC</name>
    <name evidence="7" type="ORF">ANTHELSMS3_03542</name>
</gene>
<dbReference type="SUPFAM" id="SSF55486">
    <property type="entry name" value="Metalloproteases ('zincins'), catalytic domain"/>
    <property type="match status" value="1"/>
</dbReference>
<dbReference type="RefSeq" id="WP_094035996.1">
    <property type="nucleotide sequence ID" value="NZ_CP022540.1"/>
</dbReference>
<organism evidence="7 8">
    <name type="scientific">Antarctobacter heliothermus</name>
    <dbReference type="NCBI Taxonomy" id="74033"/>
    <lineage>
        <taxon>Bacteria</taxon>
        <taxon>Pseudomonadati</taxon>
        <taxon>Pseudomonadota</taxon>
        <taxon>Alphaproteobacteria</taxon>
        <taxon>Rhodobacterales</taxon>
        <taxon>Roseobacteraceae</taxon>
        <taxon>Antarctobacter</taxon>
    </lineage>
</organism>
<evidence type="ECO:0000313" key="7">
    <source>
        <dbReference type="EMBL" id="ASP22169.1"/>
    </source>
</evidence>
<dbReference type="GO" id="GO:0006508">
    <property type="term" value="P:proteolysis"/>
    <property type="evidence" value="ECO:0007669"/>
    <property type="project" value="InterPro"/>
</dbReference>
<dbReference type="InterPro" id="IPR006026">
    <property type="entry name" value="Peptidase_Metallo"/>
</dbReference>
<evidence type="ECO:0000256" key="5">
    <source>
        <dbReference type="ARBA" id="ARBA00022737"/>
    </source>
</evidence>
<evidence type="ECO:0000256" key="1">
    <source>
        <dbReference type="ARBA" id="ARBA00001913"/>
    </source>
</evidence>
<name>A0A222E7I5_9RHOB</name>
<keyword evidence="8" id="KW-1185">Reference proteome</keyword>
<keyword evidence="5" id="KW-0677">Repeat</keyword>
<keyword evidence="7" id="KW-0378">Hydrolase</keyword>
<reference evidence="7 8" key="1">
    <citation type="submission" date="2017-07" db="EMBL/GenBank/DDBJ databases">
        <title>Genome Sequence of Antarctobacter heliothermus Strain SMS3 Isolated from a culture of the Diatom Skeletonema marinoi.</title>
        <authorList>
            <person name="Topel M."/>
            <person name="Pinder M.I.M."/>
            <person name="Johansson O.N."/>
            <person name="Kourtchenko O."/>
            <person name="Godhe A."/>
            <person name="Clarke A.K."/>
        </authorList>
    </citation>
    <scope>NUCLEOTIDE SEQUENCE [LARGE SCALE GENOMIC DNA]</scope>
    <source>
        <strain evidence="7 8">SMS3</strain>
    </source>
</reference>
<dbReference type="GO" id="GO:0005509">
    <property type="term" value="F:calcium ion binding"/>
    <property type="evidence" value="ECO:0007669"/>
    <property type="project" value="InterPro"/>
</dbReference>
<comment type="cofactor">
    <cofactor evidence="1">
        <name>Ca(2+)</name>
        <dbReference type="ChEBI" id="CHEBI:29108"/>
    </cofactor>
</comment>
<evidence type="ECO:0000313" key="8">
    <source>
        <dbReference type="Proteomes" id="UP000203589"/>
    </source>
</evidence>
<dbReference type="SUPFAM" id="SSF51120">
    <property type="entry name" value="beta-Roll"/>
    <property type="match status" value="1"/>
</dbReference>
<evidence type="ECO:0000256" key="3">
    <source>
        <dbReference type="ARBA" id="ARBA00009490"/>
    </source>
</evidence>
<dbReference type="InterPro" id="IPR001343">
    <property type="entry name" value="Hemolysn_Ca-bd"/>
</dbReference>
<dbReference type="Gene3D" id="2.150.10.10">
    <property type="entry name" value="Serralysin-like metalloprotease, C-terminal"/>
    <property type="match status" value="1"/>
</dbReference>
<dbReference type="KEGG" id="aht:ANTHELSMS3_03542"/>